<sequence length="269" mass="30517">MNQNHRNVKIMEILKQINDNSMIMEQDIEESEVVIYQLIKDEDYARGLGIKTFMGPSYAVFMNSPYVTDKGLRFIDSMKPIRMNKKNQMEQKRVFLERVENKDEDLNISNYRVDLDDYLEIVKLAIEEELVLGICIKYASNKGIVIHSNAHLSSKGIEYLDNPDLVETESKVNVAPSQVINIYGGDQRGAGFGINATINNNFDNSLEELGAFISRLSENEQKEANEILDAIKNGDIKPGMLSRFSTFLESHPNLVAYTGKAIVWALTKL</sequence>
<name>A0AAX3BXN7_LISMN</name>
<proteinExistence type="predicted"/>
<evidence type="ECO:0000313" key="2">
    <source>
        <dbReference type="Proteomes" id="UP000193519"/>
    </source>
</evidence>
<evidence type="ECO:0000313" key="1">
    <source>
        <dbReference type="EMBL" id="UUJ80171.1"/>
    </source>
</evidence>
<organism evidence="1 2">
    <name type="scientific">Listeria monocytogenes</name>
    <dbReference type="NCBI Taxonomy" id="1639"/>
    <lineage>
        <taxon>Bacteria</taxon>
        <taxon>Bacillati</taxon>
        <taxon>Bacillota</taxon>
        <taxon>Bacilli</taxon>
        <taxon>Bacillales</taxon>
        <taxon>Listeriaceae</taxon>
        <taxon>Listeria</taxon>
    </lineage>
</organism>
<dbReference type="InterPro" id="IPR036388">
    <property type="entry name" value="WH-like_DNA-bd_sf"/>
</dbReference>
<dbReference type="Gene3D" id="1.10.10.10">
    <property type="entry name" value="Winged helix-like DNA-binding domain superfamily/Winged helix DNA-binding domain"/>
    <property type="match status" value="1"/>
</dbReference>
<dbReference type="Proteomes" id="UP000193519">
    <property type="component" value="Chromosome"/>
</dbReference>
<gene>
    <name evidence="1" type="ORF">BES38_02925</name>
</gene>
<protein>
    <submittedName>
        <fullName evidence="1">Uncharacterized protein</fullName>
    </submittedName>
</protein>
<dbReference type="RefSeq" id="WP_171004009.1">
    <property type="nucleotide sequence ID" value="NZ_BAAFVG010000014.1"/>
</dbReference>
<dbReference type="AlphaFoldDB" id="A0AAX3BXN7"/>
<accession>A0AAX3BXN7</accession>
<dbReference type="EMBL" id="CP098507">
    <property type="protein sequence ID" value="UUJ80171.1"/>
    <property type="molecule type" value="Genomic_DNA"/>
</dbReference>
<reference evidence="1" key="1">
    <citation type="submission" date="2022-06" db="EMBL/GenBank/DDBJ databases">
        <title>Complete genomes of Listeria monocytogenes strains L58-55 and 6179.</title>
        <authorList>
            <person name="Schmitz-Esser S."/>
            <person name="Tibbs-Cortes B.W."/>
        </authorList>
    </citation>
    <scope>NUCLEOTIDE SEQUENCE</scope>
    <source>
        <strain evidence="1">L58-55</strain>
    </source>
</reference>